<sequence length="129" mass="14732">MRHFLGAKLQRPKQVFLCHDHGWQIFVVREQLVHGRAVPVRTTVAHARRSRCGTRRSGTWVDGWNARAIDPSFRVTSTRPCRQEALGSMIQVPGWIQLWRCPDLSVTVRCVPTRCCSTTTCSVAWRGSF</sequence>
<accession>A0A9R0Y9T0</accession>
<dbReference type="AlphaFoldDB" id="A0A9R0Y9T0"/>
<name>A0A9R0Y9T0_TRITD</name>
<evidence type="ECO:0000313" key="2">
    <source>
        <dbReference type="Proteomes" id="UP000324705"/>
    </source>
</evidence>
<evidence type="ECO:0000313" key="1">
    <source>
        <dbReference type="EMBL" id="VAI50528.1"/>
    </source>
</evidence>
<dbReference type="Gramene" id="TRITD6Av1G207690.1">
    <property type="protein sequence ID" value="TRITD6Av1G207690.1"/>
    <property type="gene ID" value="TRITD6Av1G207690"/>
</dbReference>
<reference evidence="1 2" key="1">
    <citation type="submission" date="2017-09" db="EMBL/GenBank/DDBJ databases">
        <authorList>
            <consortium name="International Durum Wheat Genome Sequencing Consortium (IDWGSC)"/>
            <person name="Milanesi L."/>
        </authorList>
    </citation>
    <scope>NUCLEOTIDE SEQUENCE [LARGE SCALE GENOMIC DNA]</scope>
    <source>
        <strain evidence="2">cv. Svevo</strain>
    </source>
</reference>
<gene>
    <name evidence="1" type="ORF">TRITD_6Av1G207690</name>
</gene>
<organism evidence="1 2">
    <name type="scientific">Triticum turgidum subsp. durum</name>
    <name type="common">Durum wheat</name>
    <name type="synonym">Triticum durum</name>
    <dbReference type="NCBI Taxonomy" id="4567"/>
    <lineage>
        <taxon>Eukaryota</taxon>
        <taxon>Viridiplantae</taxon>
        <taxon>Streptophyta</taxon>
        <taxon>Embryophyta</taxon>
        <taxon>Tracheophyta</taxon>
        <taxon>Spermatophyta</taxon>
        <taxon>Magnoliopsida</taxon>
        <taxon>Liliopsida</taxon>
        <taxon>Poales</taxon>
        <taxon>Poaceae</taxon>
        <taxon>BOP clade</taxon>
        <taxon>Pooideae</taxon>
        <taxon>Triticodae</taxon>
        <taxon>Triticeae</taxon>
        <taxon>Triticinae</taxon>
        <taxon>Triticum</taxon>
    </lineage>
</organism>
<keyword evidence="2" id="KW-1185">Reference proteome</keyword>
<protein>
    <submittedName>
        <fullName evidence="1">Uncharacterized protein</fullName>
    </submittedName>
</protein>
<dbReference type="Proteomes" id="UP000324705">
    <property type="component" value="Chromosome 6A"/>
</dbReference>
<proteinExistence type="predicted"/>
<dbReference type="EMBL" id="LT934121">
    <property type="protein sequence ID" value="VAI50528.1"/>
    <property type="molecule type" value="Genomic_DNA"/>
</dbReference>